<dbReference type="InterPro" id="IPR055275">
    <property type="entry name" value="Ferredox_Rdtase"/>
</dbReference>
<evidence type="ECO:0000256" key="7">
    <source>
        <dbReference type="ARBA" id="ARBA00047776"/>
    </source>
</evidence>
<evidence type="ECO:0000313" key="9">
    <source>
        <dbReference type="EMBL" id="RRJ87624.1"/>
    </source>
</evidence>
<proteinExistence type="predicted"/>
<dbReference type="PANTHER" id="PTHR48467:SF1">
    <property type="entry name" value="GLUTAMATE SYNTHASE 1 [NADH], CHLOROPLASTIC-LIKE"/>
    <property type="match status" value="1"/>
</dbReference>
<name>A0A3P3VYR3_9MICO</name>
<keyword evidence="5" id="KW-0521">NADP</keyword>
<organism evidence="9 10">
    <name type="scientific">Gulosibacter macacae</name>
    <dbReference type="NCBI Taxonomy" id="2488791"/>
    <lineage>
        <taxon>Bacteria</taxon>
        <taxon>Bacillati</taxon>
        <taxon>Actinomycetota</taxon>
        <taxon>Actinomycetes</taxon>
        <taxon>Micrococcales</taxon>
        <taxon>Microbacteriaceae</taxon>
        <taxon>Gulosibacter</taxon>
    </lineage>
</organism>
<dbReference type="InterPro" id="IPR023753">
    <property type="entry name" value="FAD/NAD-binding_dom"/>
</dbReference>
<feature type="domain" description="FAD/NAD(P)-binding" evidence="8">
    <location>
        <begin position="8"/>
        <end position="306"/>
    </location>
</feature>
<dbReference type="AlphaFoldDB" id="A0A3P3VYR3"/>
<dbReference type="OrthoDB" id="502624at2"/>
<protein>
    <recommendedName>
        <fullName evidence="2">ferredoxin--NADP(+) reductase</fullName>
        <ecNumber evidence="2">1.18.1.2</ecNumber>
    </recommendedName>
</protein>
<evidence type="ECO:0000256" key="1">
    <source>
        <dbReference type="ARBA" id="ARBA00001974"/>
    </source>
</evidence>
<comment type="catalytic activity">
    <reaction evidence="7">
        <text>2 reduced [2Fe-2S]-[ferredoxin] + NADP(+) + H(+) = 2 oxidized [2Fe-2S]-[ferredoxin] + NADPH</text>
        <dbReference type="Rhea" id="RHEA:20125"/>
        <dbReference type="Rhea" id="RHEA-COMP:10000"/>
        <dbReference type="Rhea" id="RHEA-COMP:10001"/>
        <dbReference type="ChEBI" id="CHEBI:15378"/>
        <dbReference type="ChEBI" id="CHEBI:33737"/>
        <dbReference type="ChEBI" id="CHEBI:33738"/>
        <dbReference type="ChEBI" id="CHEBI:57783"/>
        <dbReference type="ChEBI" id="CHEBI:58349"/>
        <dbReference type="EC" id="1.18.1.2"/>
    </reaction>
</comment>
<dbReference type="GO" id="GO:0004324">
    <property type="term" value="F:ferredoxin-NADP+ reductase activity"/>
    <property type="evidence" value="ECO:0007669"/>
    <property type="project" value="UniProtKB-EC"/>
</dbReference>
<dbReference type="Gene3D" id="3.40.50.720">
    <property type="entry name" value="NAD(P)-binding Rossmann-like Domain"/>
    <property type="match status" value="1"/>
</dbReference>
<dbReference type="Proteomes" id="UP000274391">
    <property type="component" value="Unassembled WGS sequence"/>
</dbReference>
<evidence type="ECO:0000256" key="2">
    <source>
        <dbReference type="ARBA" id="ARBA00013223"/>
    </source>
</evidence>
<dbReference type="EC" id="1.18.1.2" evidence="2"/>
<sequence>MSDATPRHIAIVGSGPSGCFVAQSLRRTWADAEITIFDRFAVPYGLIRYGVAADHQHTKAITRQFDRSFANGDVRFAGNVEIGSDVSLDELREHFDVVVLASGRWRDRMLSVPGSRLEGVLPSGDIINALNTVPRPAIPMPEIGKRVVVVGAGNVALDMVRFLAKTGDDYAGSDVNPVALAQYLASPATHITVLSRSPIASAKSDVAMVKELGKIAGARFTYANTSQATEDNALGRKREAAFADLAAIDVAEPRVHVHFIFGAEPARVTGDERVEAVHLGAAPAAESSVIEADTVISAIGFDVNAPGQWHYAEHIDFAPADSGLIEPGLYRAGWLKRGPVGAIPANRADAVEVAKEIVADVESGASPIVDGKQGYAALPAEVRERAVSFEQWQRIDEAETAAAEADRIRRKLPNHDSMLDVALG</sequence>
<evidence type="ECO:0000313" key="10">
    <source>
        <dbReference type="Proteomes" id="UP000274391"/>
    </source>
</evidence>
<accession>A0A3P3VYR3</accession>
<dbReference type="Pfam" id="PF07992">
    <property type="entry name" value="Pyr_redox_2"/>
    <property type="match status" value="1"/>
</dbReference>
<comment type="cofactor">
    <cofactor evidence="1">
        <name>FAD</name>
        <dbReference type="ChEBI" id="CHEBI:57692"/>
    </cofactor>
</comment>
<dbReference type="InterPro" id="IPR036188">
    <property type="entry name" value="FAD/NAD-bd_sf"/>
</dbReference>
<keyword evidence="3" id="KW-0285">Flavoprotein</keyword>
<keyword evidence="4" id="KW-0274">FAD</keyword>
<dbReference type="RefSeq" id="WP_124970760.1">
    <property type="nucleotide sequence ID" value="NZ_RQVS01000004.1"/>
</dbReference>
<keyword evidence="6" id="KW-0560">Oxidoreductase</keyword>
<dbReference type="SUPFAM" id="SSF51971">
    <property type="entry name" value="Nucleotide-binding domain"/>
    <property type="match status" value="1"/>
</dbReference>
<comment type="caution">
    <text evidence="9">The sequence shown here is derived from an EMBL/GenBank/DDBJ whole genome shotgun (WGS) entry which is preliminary data.</text>
</comment>
<dbReference type="EMBL" id="RQVS01000004">
    <property type="protein sequence ID" value="RRJ87624.1"/>
    <property type="molecule type" value="Genomic_DNA"/>
</dbReference>
<evidence type="ECO:0000259" key="8">
    <source>
        <dbReference type="Pfam" id="PF07992"/>
    </source>
</evidence>
<evidence type="ECO:0000256" key="4">
    <source>
        <dbReference type="ARBA" id="ARBA00022827"/>
    </source>
</evidence>
<dbReference type="Gene3D" id="3.50.50.60">
    <property type="entry name" value="FAD/NAD(P)-binding domain"/>
    <property type="match status" value="1"/>
</dbReference>
<dbReference type="PRINTS" id="PR00419">
    <property type="entry name" value="ADXRDTASE"/>
</dbReference>
<gene>
    <name evidence="9" type="ORF">EG850_04810</name>
</gene>
<evidence type="ECO:0000256" key="5">
    <source>
        <dbReference type="ARBA" id="ARBA00022857"/>
    </source>
</evidence>
<keyword evidence="10" id="KW-1185">Reference proteome</keyword>
<evidence type="ECO:0000256" key="6">
    <source>
        <dbReference type="ARBA" id="ARBA00023002"/>
    </source>
</evidence>
<evidence type="ECO:0000256" key="3">
    <source>
        <dbReference type="ARBA" id="ARBA00022630"/>
    </source>
</evidence>
<dbReference type="PANTHER" id="PTHR48467">
    <property type="entry name" value="GLUTAMATE SYNTHASE 1 [NADH], CHLOROPLASTIC-LIKE"/>
    <property type="match status" value="1"/>
</dbReference>
<reference evidence="9 10" key="1">
    <citation type="submission" date="2018-11" db="EMBL/GenBank/DDBJ databases">
        <title>YIM 102482-1 draft genome.</title>
        <authorList>
            <person name="Li G."/>
            <person name="Jiang Y."/>
        </authorList>
    </citation>
    <scope>NUCLEOTIDE SEQUENCE [LARGE SCALE GENOMIC DNA]</scope>
    <source>
        <strain evidence="9 10">YIM 102482-1</strain>
    </source>
</reference>